<accession>A0A7K1SH68</accession>
<dbReference type="RefSeq" id="WP_157587654.1">
    <property type="nucleotide sequence ID" value="NZ_WPIN01000009.1"/>
</dbReference>
<protein>
    <submittedName>
        <fullName evidence="2">Uncharacterized protein</fullName>
    </submittedName>
</protein>
<dbReference type="EMBL" id="WPIN01000009">
    <property type="protein sequence ID" value="MVM32936.1"/>
    <property type="molecule type" value="Genomic_DNA"/>
</dbReference>
<name>A0A7K1SH68_9BACT</name>
<feature type="compositionally biased region" description="Basic and acidic residues" evidence="1">
    <location>
        <begin position="29"/>
        <end position="62"/>
    </location>
</feature>
<gene>
    <name evidence="2" type="ORF">GO755_23045</name>
</gene>
<comment type="caution">
    <text evidence="2">The sequence shown here is derived from an EMBL/GenBank/DDBJ whole genome shotgun (WGS) entry which is preliminary data.</text>
</comment>
<dbReference type="PROSITE" id="PS51257">
    <property type="entry name" value="PROKAR_LIPOPROTEIN"/>
    <property type="match status" value="1"/>
</dbReference>
<organism evidence="2 3">
    <name type="scientific">Spirosoma arboris</name>
    <dbReference type="NCBI Taxonomy" id="2682092"/>
    <lineage>
        <taxon>Bacteria</taxon>
        <taxon>Pseudomonadati</taxon>
        <taxon>Bacteroidota</taxon>
        <taxon>Cytophagia</taxon>
        <taxon>Cytophagales</taxon>
        <taxon>Cytophagaceae</taxon>
        <taxon>Spirosoma</taxon>
    </lineage>
</organism>
<evidence type="ECO:0000256" key="1">
    <source>
        <dbReference type="SAM" id="MobiDB-lite"/>
    </source>
</evidence>
<proteinExistence type="predicted"/>
<evidence type="ECO:0000313" key="3">
    <source>
        <dbReference type="Proteomes" id="UP000436006"/>
    </source>
</evidence>
<feature type="region of interest" description="Disordered" evidence="1">
    <location>
        <begin position="21"/>
        <end position="62"/>
    </location>
</feature>
<evidence type="ECO:0000313" key="2">
    <source>
        <dbReference type="EMBL" id="MVM32936.1"/>
    </source>
</evidence>
<sequence>MKNAMIMLVVLGMSISGCTRNRYVNNKPGYEDPRARRRAERLEHRHEKDRYDRDHDGRPNPY</sequence>
<reference evidence="2 3" key="1">
    <citation type="submission" date="2019-12" db="EMBL/GenBank/DDBJ databases">
        <title>Spirosoma sp. HMF4905 genome sequencing and assembly.</title>
        <authorList>
            <person name="Kang H."/>
            <person name="Cha I."/>
            <person name="Kim H."/>
            <person name="Joh K."/>
        </authorList>
    </citation>
    <scope>NUCLEOTIDE SEQUENCE [LARGE SCALE GENOMIC DNA]</scope>
    <source>
        <strain evidence="2 3">HMF4905</strain>
    </source>
</reference>
<dbReference type="Proteomes" id="UP000436006">
    <property type="component" value="Unassembled WGS sequence"/>
</dbReference>
<dbReference type="AlphaFoldDB" id="A0A7K1SH68"/>
<keyword evidence="3" id="KW-1185">Reference proteome</keyword>